<reference evidence="1" key="1">
    <citation type="submission" date="2021-01" db="EMBL/GenBank/DDBJ databases">
        <title>Rhizobium sp. strain KVB221 16S ribosomal RNA gene Genome sequencing and assembly.</title>
        <authorList>
            <person name="Kang M."/>
        </authorList>
    </citation>
    <scope>NUCLEOTIDE SEQUENCE</scope>
    <source>
        <strain evidence="1">KVB221</strain>
    </source>
</reference>
<dbReference type="CDD" id="cd03801">
    <property type="entry name" value="GT4_PimA-like"/>
    <property type="match status" value="1"/>
</dbReference>
<dbReference type="Pfam" id="PF13692">
    <property type="entry name" value="Glyco_trans_1_4"/>
    <property type="match status" value="1"/>
</dbReference>
<accession>A0A936YRX6</accession>
<comment type="caution">
    <text evidence="1">The sequence shown here is derived from an EMBL/GenBank/DDBJ whole genome shotgun (WGS) entry which is preliminary data.</text>
</comment>
<dbReference type="Gene3D" id="3.40.50.2000">
    <property type="entry name" value="Glycogen Phosphorylase B"/>
    <property type="match status" value="2"/>
</dbReference>
<dbReference type="SUPFAM" id="SSF53756">
    <property type="entry name" value="UDP-Glycosyltransferase/glycogen phosphorylase"/>
    <property type="match status" value="1"/>
</dbReference>
<dbReference type="InterPro" id="IPR050194">
    <property type="entry name" value="Glycosyltransferase_grp1"/>
</dbReference>
<dbReference type="GO" id="GO:0016757">
    <property type="term" value="F:glycosyltransferase activity"/>
    <property type="evidence" value="ECO:0007669"/>
    <property type="project" value="TreeGrafter"/>
</dbReference>
<dbReference type="PANTHER" id="PTHR45947">
    <property type="entry name" value="SULFOQUINOVOSYL TRANSFERASE SQD2"/>
    <property type="match status" value="1"/>
</dbReference>
<proteinExistence type="predicted"/>
<keyword evidence="2" id="KW-1185">Reference proteome</keyword>
<protein>
    <submittedName>
        <fullName evidence="1">Glycosyltransferase family 4 protein</fullName>
    </submittedName>
</protein>
<dbReference type="EMBL" id="JAEQNC010000009">
    <property type="protein sequence ID" value="MBL0373652.1"/>
    <property type="molecule type" value="Genomic_DNA"/>
</dbReference>
<organism evidence="1 2">
    <name type="scientific">Rhizobium setariae</name>
    <dbReference type="NCBI Taxonomy" id="2801340"/>
    <lineage>
        <taxon>Bacteria</taxon>
        <taxon>Pseudomonadati</taxon>
        <taxon>Pseudomonadota</taxon>
        <taxon>Alphaproteobacteria</taxon>
        <taxon>Hyphomicrobiales</taxon>
        <taxon>Rhizobiaceae</taxon>
        <taxon>Rhizobium/Agrobacterium group</taxon>
        <taxon>Rhizobium</taxon>
    </lineage>
</organism>
<dbReference type="PANTHER" id="PTHR45947:SF3">
    <property type="entry name" value="SULFOQUINOVOSYL TRANSFERASE SQD2"/>
    <property type="match status" value="1"/>
</dbReference>
<sequence length="363" mass="39518">MKIALYAPLKPASHPVPSGDRLMARLLKSALEHAGHQVDVVSELRTYLKEPSSELYSTLKKQAEAECERLSALWLREGAPDLWFTYHPYYKSPDLIGLDLARSFSLPYVTAEASYSSRRNIGVWAQSQAEALAAVEQAAVNICFTRRDQEGLIKALPTARTAMLPPFLDSSRVRSLEPNPQPGRLATVAMMREGNKLESYCMLARALELLLDLPWTLAIAGDGVCRKEVEAAFAAFPPGRVEWHGLKPAEEVAVLLSEGSIFLWPGCREAYGLSYLEAQAAGLPVVGQAEGGVPEVVVDGRSGILTPSGDLQAYADAIRLLLTDDVQRKALAAGALQFARQERSFQAASERLAAILDQFVGGI</sequence>
<dbReference type="AlphaFoldDB" id="A0A936YRX6"/>
<evidence type="ECO:0000313" key="1">
    <source>
        <dbReference type="EMBL" id="MBL0373652.1"/>
    </source>
</evidence>
<gene>
    <name evidence="1" type="ORF">JJB09_16630</name>
</gene>
<name>A0A936YRX6_9HYPH</name>
<dbReference type="Proteomes" id="UP000633219">
    <property type="component" value="Unassembled WGS sequence"/>
</dbReference>
<dbReference type="RefSeq" id="WP_201660504.1">
    <property type="nucleotide sequence ID" value="NZ_JAEQNC010000009.1"/>
</dbReference>
<evidence type="ECO:0000313" key="2">
    <source>
        <dbReference type="Proteomes" id="UP000633219"/>
    </source>
</evidence>